<dbReference type="Gene3D" id="3.40.630.30">
    <property type="match status" value="1"/>
</dbReference>
<evidence type="ECO:0008006" key="3">
    <source>
        <dbReference type="Google" id="ProtNLM"/>
    </source>
</evidence>
<evidence type="ECO:0000313" key="1">
    <source>
        <dbReference type="EMBL" id="MEQ2637376.1"/>
    </source>
</evidence>
<evidence type="ECO:0000313" key="2">
    <source>
        <dbReference type="Proteomes" id="UP001478817"/>
    </source>
</evidence>
<dbReference type="Proteomes" id="UP001478817">
    <property type="component" value="Unassembled WGS sequence"/>
</dbReference>
<dbReference type="RefSeq" id="WP_349181857.1">
    <property type="nucleotide sequence ID" value="NZ_JBBNGS010000004.1"/>
</dbReference>
<keyword evidence="2" id="KW-1185">Reference proteome</keyword>
<reference evidence="1 2" key="1">
    <citation type="submission" date="2024-04" db="EMBL/GenBank/DDBJ databases">
        <title>Human intestinal bacterial collection.</title>
        <authorList>
            <person name="Pauvert C."/>
            <person name="Hitch T.C.A."/>
            <person name="Clavel T."/>
        </authorList>
    </citation>
    <scope>NUCLEOTIDE SEQUENCE [LARGE SCALE GENOMIC DNA]</scope>
    <source>
        <strain evidence="1 2">CLA-AA-H197</strain>
    </source>
</reference>
<accession>A0ABV1IFN0</accession>
<organism evidence="1 2">
    <name type="scientific">Paratractidigestivibacter faecalis</name>
    <dbReference type="NCBI Taxonomy" id="2292441"/>
    <lineage>
        <taxon>Bacteria</taxon>
        <taxon>Bacillati</taxon>
        <taxon>Actinomycetota</taxon>
        <taxon>Coriobacteriia</taxon>
        <taxon>Coriobacteriales</taxon>
        <taxon>Atopobiaceae</taxon>
        <taxon>Paratractidigestivibacter</taxon>
    </lineage>
</organism>
<protein>
    <recommendedName>
        <fullName evidence="3">GNAT family N-acetyltransferase</fullName>
    </recommendedName>
</protein>
<dbReference type="SUPFAM" id="SSF55729">
    <property type="entry name" value="Acyl-CoA N-acyltransferases (Nat)"/>
    <property type="match status" value="1"/>
</dbReference>
<comment type="caution">
    <text evidence="1">The sequence shown here is derived from an EMBL/GenBank/DDBJ whole genome shotgun (WGS) entry which is preliminary data.</text>
</comment>
<name>A0ABV1IFN0_9ACTN</name>
<sequence length="213" mass="23003">MALHHQGGSPAYRPFEQRDFEPAAELFYQQWDMEAGERLGRLDAQVNLCNYLMDADWGLVAEGAGGKLLGVLLAETGSQPAAALDAWRTRREELLSQVAPGATFGREVCRVEAEELVLSQRFRDAADSSGRPEAAAEFKLLIVSPAARGLGVGGGLVRRGEDHLAQTGATGYYLITDDTCDVGFYDHLGLSRLVAEASAAEPGINLYVYGKEL</sequence>
<dbReference type="InterPro" id="IPR016181">
    <property type="entry name" value="Acyl_CoA_acyltransferase"/>
</dbReference>
<gene>
    <name evidence="1" type="ORF">AAAT05_03335</name>
</gene>
<proteinExistence type="predicted"/>
<dbReference type="EMBL" id="JBBNGS010000004">
    <property type="protein sequence ID" value="MEQ2637376.1"/>
    <property type="molecule type" value="Genomic_DNA"/>
</dbReference>